<evidence type="ECO:0000259" key="3">
    <source>
        <dbReference type="PROSITE" id="PS50076"/>
    </source>
</evidence>
<dbReference type="Gene3D" id="1.10.287.110">
    <property type="entry name" value="DnaJ domain"/>
    <property type="match status" value="1"/>
</dbReference>
<proteinExistence type="predicted"/>
<organism evidence="4 5">
    <name type="scientific">Haloplanus ruber</name>
    <dbReference type="NCBI Taxonomy" id="869892"/>
    <lineage>
        <taxon>Archaea</taxon>
        <taxon>Methanobacteriati</taxon>
        <taxon>Methanobacteriota</taxon>
        <taxon>Stenosarchaea group</taxon>
        <taxon>Halobacteria</taxon>
        <taxon>Halobacteriales</taxon>
        <taxon>Haloferacaceae</taxon>
        <taxon>Haloplanus</taxon>
    </lineage>
</organism>
<dbReference type="EMBL" id="JBHUDL010000003">
    <property type="protein sequence ID" value="MFD1632155.1"/>
    <property type="molecule type" value="Genomic_DNA"/>
</dbReference>
<evidence type="ECO:0000256" key="2">
    <source>
        <dbReference type="SAM" id="Phobius"/>
    </source>
</evidence>
<comment type="caution">
    <text evidence="4">The sequence shown here is derived from an EMBL/GenBank/DDBJ whole genome shotgun (WGS) entry which is preliminary data.</text>
</comment>
<dbReference type="PANTHER" id="PTHR24074">
    <property type="entry name" value="CO-CHAPERONE PROTEIN DJLA"/>
    <property type="match status" value="1"/>
</dbReference>
<feature type="transmembrane region" description="Helical" evidence="2">
    <location>
        <begin position="30"/>
        <end position="47"/>
    </location>
</feature>
<evidence type="ECO:0000256" key="1">
    <source>
        <dbReference type="SAM" id="MobiDB-lite"/>
    </source>
</evidence>
<keyword evidence="5" id="KW-1185">Reference proteome</keyword>
<accession>A0ABD6CV47</accession>
<gene>
    <name evidence="4" type="ORF">ACFSBJ_00125</name>
</gene>
<feature type="region of interest" description="Disordered" evidence="1">
    <location>
        <begin position="58"/>
        <end position="127"/>
    </location>
</feature>
<feature type="transmembrane region" description="Helical" evidence="2">
    <location>
        <begin position="7"/>
        <end position="24"/>
    </location>
</feature>
<dbReference type="InterPro" id="IPR001623">
    <property type="entry name" value="DnaJ_domain"/>
</dbReference>
<reference evidence="4 5" key="1">
    <citation type="journal article" date="2019" name="Int. J. Syst. Evol. Microbiol.">
        <title>The Global Catalogue of Microorganisms (GCM) 10K type strain sequencing project: providing services to taxonomists for standard genome sequencing and annotation.</title>
        <authorList>
            <consortium name="The Broad Institute Genomics Platform"/>
            <consortium name="The Broad Institute Genome Sequencing Center for Infectious Disease"/>
            <person name="Wu L."/>
            <person name="Ma J."/>
        </authorList>
    </citation>
    <scope>NUCLEOTIDE SEQUENCE [LARGE SCALE GENOMIC DNA]</scope>
    <source>
        <strain evidence="4 5">CGMCC 1.10594</strain>
    </source>
</reference>
<dbReference type="PRINTS" id="PR00625">
    <property type="entry name" value="JDOMAIN"/>
</dbReference>
<dbReference type="InterPro" id="IPR036869">
    <property type="entry name" value="J_dom_sf"/>
</dbReference>
<dbReference type="Pfam" id="PF00226">
    <property type="entry name" value="DnaJ"/>
    <property type="match status" value="1"/>
</dbReference>
<dbReference type="SUPFAM" id="SSF46565">
    <property type="entry name" value="Chaperone J-domain"/>
    <property type="match status" value="1"/>
</dbReference>
<dbReference type="PROSITE" id="PS50076">
    <property type="entry name" value="DNAJ_2"/>
    <property type="match status" value="1"/>
</dbReference>
<dbReference type="AlphaFoldDB" id="A0ABD6CV47"/>
<dbReference type="RefSeq" id="WP_256406955.1">
    <property type="nucleotide sequence ID" value="NZ_CP187151.1"/>
</dbReference>
<evidence type="ECO:0000313" key="5">
    <source>
        <dbReference type="Proteomes" id="UP001597075"/>
    </source>
</evidence>
<dbReference type="InterPro" id="IPR050817">
    <property type="entry name" value="DjlA_DnaK_co-chaperone"/>
</dbReference>
<dbReference type="CDD" id="cd06257">
    <property type="entry name" value="DnaJ"/>
    <property type="match status" value="1"/>
</dbReference>
<dbReference type="Proteomes" id="UP001597075">
    <property type="component" value="Unassembled WGS sequence"/>
</dbReference>
<keyword evidence="2" id="KW-0812">Transmembrane</keyword>
<feature type="domain" description="J" evidence="3">
    <location>
        <begin position="112"/>
        <end position="163"/>
    </location>
</feature>
<keyword evidence="2" id="KW-0472">Membrane</keyword>
<keyword evidence="2" id="KW-1133">Transmembrane helix</keyword>
<dbReference type="SMART" id="SM00271">
    <property type="entry name" value="DnaJ"/>
    <property type="match status" value="1"/>
</dbReference>
<sequence length="163" mass="17487">MDRDRLVLGLAAVFAGVTTVLVVLAFVRQLFLLFLALPFAATTYIMWNHATGRLEARTRQRARRASGAGTRVGSNPGPGGFGATARGTAGRGAAGGRAGSGATADPGPTRREAYETLGLDPDAGDDEVRRAYRAKVKEVHPDAEDGDEERFKRVNRAYERLQD</sequence>
<evidence type="ECO:0000313" key="4">
    <source>
        <dbReference type="EMBL" id="MFD1632155.1"/>
    </source>
</evidence>
<protein>
    <submittedName>
        <fullName evidence="4">J domain-containing protein</fullName>
    </submittedName>
</protein>
<name>A0ABD6CV47_9EURY</name>
<feature type="compositionally biased region" description="Gly residues" evidence="1">
    <location>
        <begin position="89"/>
        <end position="99"/>
    </location>
</feature>